<reference evidence="4 5" key="1">
    <citation type="journal article" date="2020" name="Syst. Appl. Microbiol.">
        <title>Arthrospiribacter ruber gen. nov., sp. nov., a novel bacterium isolated from Arthrospira cultures.</title>
        <authorList>
            <person name="Waleron M."/>
            <person name="Misztak A."/>
            <person name="Waleron M.M."/>
            <person name="Furmaniak M."/>
            <person name="Mrozik A."/>
            <person name="Waleron K."/>
        </authorList>
    </citation>
    <scope>NUCLEOTIDE SEQUENCE [LARGE SCALE GENOMIC DNA]</scope>
    <source>
        <strain evidence="4 5">DPMB0001</strain>
    </source>
</reference>
<evidence type="ECO:0000256" key="2">
    <source>
        <dbReference type="ARBA" id="ARBA00022801"/>
    </source>
</evidence>
<evidence type="ECO:0000313" key="5">
    <source>
        <dbReference type="Proteomes" id="UP000727490"/>
    </source>
</evidence>
<keyword evidence="5" id="KW-1185">Reference proteome</keyword>
<protein>
    <submittedName>
        <fullName evidence="4">Alpha/beta hydrolase</fullName>
    </submittedName>
</protein>
<organism evidence="4 5">
    <name type="scientific">Arthrospiribacter ruber</name>
    <dbReference type="NCBI Taxonomy" id="2487934"/>
    <lineage>
        <taxon>Bacteria</taxon>
        <taxon>Pseudomonadati</taxon>
        <taxon>Bacteroidota</taxon>
        <taxon>Cytophagia</taxon>
        <taxon>Cytophagales</taxon>
        <taxon>Cyclobacteriaceae</taxon>
        <taxon>Arthrospiribacter</taxon>
    </lineage>
</organism>
<dbReference type="FunFam" id="3.40.50.1820:FF:000042">
    <property type="entry name" value="probable strigolactone esterase DAD2"/>
    <property type="match status" value="1"/>
</dbReference>
<evidence type="ECO:0000259" key="3">
    <source>
        <dbReference type="Pfam" id="PF00561"/>
    </source>
</evidence>
<proteinExistence type="inferred from homology"/>
<dbReference type="GO" id="GO:0016787">
    <property type="term" value="F:hydrolase activity"/>
    <property type="evidence" value="ECO:0007669"/>
    <property type="project" value="UniProtKB-KW"/>
</dbReference>
<dbReference type="EMBL" id="RPHB01000005">
    <property type="protein sequence ID" value="MBW3468422.1"/>
    <property type="molecule type" value="Genomic_DNA"/>
</dbReference>
<evidence type="ECO:0000256" key="1">
    <source>
        <dbReference type="ARBA" id="ARBA00008645"/>
    </source>
</evidence>
<comment type="similarity">
    <text evidence="1">Belongs to the AB hydrolase superfamily.</text>
</comment>
<dbReference type="PANTHER" id="PTHR43039">
    <property type="entry name" value="ESTERASE-RELATED"/>
    <property type="match status" value="1"/>
</dbReference>
<accession>A0A951IYW0</accession>
<name>A0A951IYW0_9BACT</name>
<evidence type="ECO:0000313" key="4">
    <source>
        <dbReference type="EMBL" id="MBW3468422.1"/>
    </source>
</evidence>
<sequence>MTTKTKNNVKITGKPEHPTIMFAHGYGCDQSMWRFVVPSFTDGFQVITFDHVGSGNSDQSAYDFEKYDSLDGYAGDVIEILEENGLDQVIFIGHSVSAMIGALVAIKRPELIKKLVMIGPSPCYINKEDYYGGFEEKDIEEMISTLEDNYLGWSSYITPVIIGRPDKPEFSEELNNSFCSIRPDIAKHFAKVTFTSDNRNDLSKIKVPTLIIQTEPDVIAPEKVGEYVYHQISGSVFTKIQTAGHCPHLTAPELTIEEIKKFLNYGG</sequence>
<comment type="caution">
    <text evidence="4">The sequence shown here is derived from an EMBL/GenBank/DDBJ whole genome shotgun (WGS) entry which is preliminary data.</text>
</comment>
<dbReference type="RefSeq" id="WP_219289708.1">
    <property type="nucleotide sequence ID" value="NZ_RPHB01000005.1"/>
</dbReference>
<dbReference type="InterPro" id="IPR000073">
    <property type="entry name" value="AB_hydrolase_1"/>
</dbReference>
<feature type="domain" description="AB hydrolase-1" evidence="3">
    <location>
        <begin position="18"/>
        <end position="124"/>
    </location>
</feature>
<dbReference type="Proteomes" id="UP000727490">
    <property type="component" value="Unassembled WGS sequence"/>
</dbReference>
<gene>
    <name evidence="4" type="ORF">EGN73_11450</name>
</gene>
<keyword evidence="2 4" id="KW-0378">Hydrolase</keyword>
<dbReference type="Pfam" id="PF00561">
    <property type="entry name" value="Abhydrolase_1"/>
    <property type="match status" value="1"/>
</dbReference>
<dbReference type="AlphaFoldDB" id="A0A951IYW0"/>